<comment type="subcellular location">
    <subcellularLocation>
        <location evidence="1">Cell envelope</location>
    </subcellularLocation>
</comment>
<feature type="domain" description="Cytochrome oxidase subunit II copper A binding" evidence="5">
    <location>
        <begin position="69"/>
        <end position="168"/>
    </location>
</feature>
<keyword evidence="2" id="KW-0479">Metal-binding</keyword>
<keyword evidence="4" id="KW-1133">Transmembrane helix</keyword>
<accession>A0A975EMB3</accession>
<evidence type="ECO:0000256" key="2">
    <source>
        <dbReference type="ARBA" id="ARBA00022723"/>
    </source>
</evidence>
<evidence type="ECO:0000256" key="4">
    <source>
        <dbReference type="SAM" id="Phobius"/>
    </source>
</evidence>
<dbReference type="InterPro" id="IPR002429">
    <property type="entry name" value="CcO_II-like_C"/>
</dbReference>
<dbReference type="GO" id="GO:0005507">
    <property type="term" value="F:copper ion binding"/>
    <property type="evidence" value="ECO:0007669"/>
    <property type="project" value="InterPro"/>
</dbReference>
<dbReference type="PROSITE" id="PS00078">
    <property type="entry name" value="COX2"/>
    <property type="match status" value="1"/>
</dbReference>
<evidence type="ECO:0000259" key="5">
    <source>
        <dbReference type="PROSITE" id="PS50857"/>
    </source>
</evidence>
<dbReference type="KEGG" id="cact:HZ995_09735"/>
<keyword evidence="4" id="KW-0812">Transmembrane</keyword>
<feature type="transmembrane region" description="Helical" evidence="4">
    <location>
        <begin position="42"/>
        <end position="59"/>
    </location>
</feature>
<protein>
    <submittedName>
        <fullName evidence="6">Cytochrome C oxidase subunit I</fullName>
    </submittedName>
</protein>
<name>A0A975EMB3_9RHOB</name>
<dbReference type="EMBL" id="CP060010">
    <property type="protein sequence ID" value="QTN34787.1"/>
    <property type="molecule type" value="Genomic_DNA"/>
</dbReference>
<dbReference type="InterPro" id="IPR001505">
    <property type="entry name" value="Copper_CuA"/>
</dbReference>
<evidence type="ECO:0000256" key="3">
    <source>
        <dbReference type="ARBA" id="ARBA00023008"/>
    </source>
</evidence>
<gene>
    <name evidence="6" type="ORF">HZ995_09735</name>
</gene>
<keyword evidence="4" id="KW-0472">Membrane</keyword>
<dbReference type="GO" id="GO:0004129">
    <property type="term" value="F:cytochrome-c oxidase activity"/>
    <property type="evidence" value="ECO:0007669"/>
    <property type="project" value="InterPro"/>
</dbReference>
<dbReference type="InterPro" id="IPR008972">
    <property type="entry name" value="Cupredoxin"/>
</dbReference>
<sequence>MQATILLITLLVMMGTLAIILRAVLAVDGPAPSPNVNSTRVKFLWGMVIVGVVISISSLREWPHTAPGTDAMVVNITSGQWWWDTDTTEIPLGQQVEFRVTSEDVNHGLGIYNDEMRLLVQVQAMPNYTNSIVYTFDEPGTYQILCMEFCGIAHHDMTYEFEVLEASS</sequence>
<dbReference type="Pfam" id="PF00116">
    <property type="entry name" value="COX2"/>
    <property type="match status" value="1"/>
</dbReference>
<dbReference type="SUPFAM" id="SSF49503">
    <property type="entry name" value="Cupredoxins"/>
    <property type="match status" value="1"/>
</dbReference>
<dbReference type="InterPro" id="IPR051403">
    <property type="entry name" value="NosZ/Cyto_c_oxidase_sub2"/>
</dbReference>
<organism evidence="6 7">
    <name type="scientific">Cognatishimia activa</name>
    <dbReference type="NCBI Taxonomy" id="1715691"/>
    <lineage>
        <taxon>Bacteria</taxon>
        <taxon>Pseudomonadati</taxon>
        <taxon>Pseudomonadota</taxon>
        <taxon>Alphaproteobacteria</taxon>
        <taxon>Rhodobacterales</taxon>
        <taxon>Paracoccaceae</taxon>
        <taxon>Cognatishimia</taxon>
    </lineage>
</organism>
<evidence type="ECO:0000256" key="1">
    <source>
        <dbReference type="ARBA" id="ARBA00004196"/>
    </source>
</evidence>
<reference evidence="6" key="1">
    <citation type="submission" date="2020-07" db="EMBL/GenBank/DDBJ databases">
        <title>Genome sequences of bacteria associated with the marine, planktonic diatom Thalassiosira profunda strain ECT2AJA-044.</title>
        <authorList>
            <person name="Gargas C.B."/>
            <person name="Roberts W.R."/>
            <person name="Alverson A.J."/>
        </authorList>
    </citation>
    <scope>NUCLEOTIDE SEQUENCE</scope>
    <source>
        <strain evidence="6">ECT2AJA-044</strain>
    </source>
</reference>
<dbReference type="GO" id="GO:0030313">
    <property type="term" value="C:cell envelope"/>
    <property type="evidence" value="ECO:0007669"/>
    <property type="project" value="UniProtKB-SubCell"/>
</dbReference>
<dbReference type="PROSITE" id="PS50857">
    <property type="entry name" value="COX2_CUA"/>
    <property type="match status" value="1"/>
</dbReference>
<keyword evidence="3" id="KW-0186">Copper</keyword>
<dbReference type="PANTHER" id="PTHR42838:SF2">
    <property type="entry name" value="NITROUS-OXIDE REDUCTASE"/>
    <property type="match status" value="1"/>
</dbReference>
<dbReference type="Gene3D" id="2.60.40.420">
    <property type="entry name" value="Cupredoxins - blue copper proteins"/>
    <property type="match status" value="1"/>
</dbReference>
<dbReference type="AlphaFoldDB" id="A0A975EMB3"/>
<dbReference type="GO" id="GO:0016020">
    <property type="term" value="C:membrane"/>
    <property type="evidence" value="ECO:0007669"/>
    <property type="project" value="InterPro"/>
</dbReference>
<proteinExistence type="predicted"/>
<evidence type="ECO:0000313" key="7">
    <source>
        <dbReference type="Proteomes" id="UP000665026"/>
    </source>
</evidence>
<evidence type="ECO:0000313" key="6">
    <source>
        <dbReference type="EMBL" id="QTN34787.1"/>
    </source>
</evidence>
<dbReference type="RefSeq" id="WP_209355473.1">
    <property type="nucleotide sequence ID" value="NZ_CP060010.1"/>
</dbReference>
<dbReference type="PANTHER" id="PTHR42838">
    <property type="entry name" value="CYTOCHROME C OXIDASE SUBUNIT II"/>
    <property type="match status" value="1"/>
</dbReference>
<dbReference type="CDD" id="cd13916">
    <property type="entry name" value="CuRO_HCO_II_like_1"/>
    <property type="match status" value="1"/>
</dbReference>
<dbReference type="Proteomes" id="UP000665026">
    <property type="component" value="Chromosome"/>
</dbReference>